<dbReference type="GO" id="GO:0004252">
    <property type="term" value="F:serine-type endopeptidase activity"/>
    <property type="evidence" value="ECO:0007669"/>
    <property type="project" value="TreeGrafter"/>
</dbReference>
<keyword evidence="4" id="KW-0720">Serine protease</keyword>
<feature type="coiled-coil region" evidence="5">
    <location>
        <begin position="131"/>
        <end position="159"/>
    </location>
</feature>
<dbReference type="Proteomes" id="UP000267250">
    <property type="component" value="Chromosome"/>
</dbReference>
<accession>A0A3Q9HPK0</accession>
<name>A0A3Q9HPK0_9FIRM</name>
<dbReference type="OrthoDB" id="108903at2"/>
<keyword evidence="2" id="KW-0645">Protease</keyword>
<evidence type="ECO:0000256" key="1">
    <source>
        <dbReference type="ARBA" id="ARBA00010040"/>
    </source>
</evidence>
<comment type="similarity">
    <text evidence="1">Belongs to the peptidase S9C family.</text>
</comment>
<dbReference type="InterPro" id="IPR011659">
    <property type="entry name" value="WD40"/>
</dbReference>
<dbReference type="InterPro" id="IPR001375">
    <property type="entry name" value="Peptidase_S9_cat"/>
</dbReference>
<dbReference type="InterPro" id="IPR011042">
    <property type="entry name" value="6-blade_b-propeller_TolB-like"/>
</dbReference>
<dbReference type="SUPFAM" id="SSF53474">
    <property type="entry name" value="alpha/beta-Hydrolases"/>
    <property type="match status" value="1"/>
</dbReference>
<evidence type="ECO:0000256" key="2">
    <source>
        <dbReference type="ARBA" id="ARBA00022670"/>
    </source>
</evidence>
<evidence type="ECO:0000259" key="6">
    <source>
        <dbReference type="Pfam" id="PF00326"/>
    </source>
</evidence>
<feature type="domain" description="Peptidase S9 prolyl oligopeptidase catalytic" evidence="6">
    <location>
        <begin position="457"/>
        <end position="665"/>
    </location>
</feature>
<gene>
    <name evidence="7" type="ORF">BBF96_04180</name>
</gene>
<dbReference type="PANTHER" id="PTHR42776">
    <property type="entry name" value="SERINE PEPTIDASE S9 FAMILY MEMBER"/>
    <property type="match status" value="1"/>
</dbReference>
<dbReference type="KEGG" id="aft:BBF96_04180"/>
<sequence>MVIKRKITAEDLYKMKFVSEPQISPAGNEVAFVLTTINEKKEYQSQIWLVNEKGRSIQLTATDKVDSGPCWSPKGDQIAFVSNRSGEKQIWLINRYGGEAKQLTHLYHGAYDPVWSPDGKRIAFLSNVSPDDEHEKLLKEKTEKERNKEEEEKSKKVKVINNLRYKSDDLGFLDDKKSQVWILDLASGQPIRITNDDRHYSKPAWSPDGKKLVLSCEVDEPEYHPGESQILIIDLETWEIKKIIPEGFAASSPTWSPDGTKIAFFGHRMEYKGATLNRIWIVNLDDGTINALAEDKDFGIGDYCMSDLRAGGSIPGPQWSFDGQSIFAVVSERGSSGIYRFGLDGSVEKVIVGERQIFGFSMDVDKQKIAFAYTTPLIPGDVALFDLVNGNETRLTDVNRELLNELELSSPEEFTFAGADGWEIQGWVMKPIGFEEGKTYPLILEVHGGPHTMYSNSFFHEFQLLAAHGYGVVYCNPRGSQGYGQKFVDAVRGDYGGKDYQDLMACVDYALQWDWVDENRLGVTGGSYGGFMTNWIISHTDRFKAAVTQRSISNWNSFVGVSDIGYFFADWEHKVKFIKDREELSRISPITYVENIKTPLLIIHSENDYRCPLEQAEQLFICLKFLRRTVRLSIFPGSNHNLSRNGKPELRVERLNQIVGWFNQYI</sequence>
<dbReference type="AlphaFoldDB" id="A0A3Q9HPK0"/>
<dbReference type="Pfam" id="PF00326">
    <property type="entry name" value="Peptidase_S9"/>
    <property type="match status" value="1"/>
</dbReference>
<dbReference type="PANTHER" id="PTHR42776:SF27">
    <property type="entry name" value="DIPEPTIDYL PEPTIDASE FAMILY MEMBER 6"/>
    <property type="match status" value="1"/>
</dbReference>
<evidence type="ECO:0000256" key="3">
    <source>
        <dbReference type="ARBA" id="ARBA00022801"/>
    </source>
</evidence>
<dbReference type="InterPro" id="IPR029058">
    <property type="entry name" value="AB_hydrolase_fold"/>
</dbReference>
<dbReference type="EMBL" id="CP016379">
    <property type="protein sequence ID" value="AZR72655.1"/>
    <property type="molecule type" value="Genomic_DNA"/>
</dbReference>
<evidence type="ECO:0000313" key="7">
    <source>
        <dbReference type="EMBL" id="AZR72655.1"/>
    </source>
</evidence>
<dbReference type="Gene3D" id="2.120.10.30">
    <property type="entry name" value="TolB, C-terminal domain"/>
    <property type="match status" value="2"/>
</dbReference>
<reference evidence="7 8" key="1">
    <citation type="submission" date="2016-07" db="EMBL/GenBank/DDBJ databases">
        <title>Genome and transcriptome analysis of iron-reducing fermentative bacteria Anoxybacter fermentans.</title>
        <authorList>
            <person name="Zeng X."/>
            <person name="Shao Z."/>
        </authorList>
    </citation>
    <scope>NUCLEOTIDE SEQUENCE [LARGE SCALE GENOMIC DNA]</scope>
    <source>
        <strain evidence="7 8">DY22613</strain>
    </source>
</reference>
<dbReference type="RefSeq" id="WP_127015985.1">
    <property type="nucleotide sequence ID" value="NZ_CP016379.1"/>
</dbReference>
<dbReference type="Gene3D" id="3.40.50.1820">
    <property type="entry name" value="alpha/beta hydrolase"/>
    <property type="match status" value="1"/>
</dbReference>
<dbReference type="GO" id="GO:0006508">
    <property type="term" value="P:proteolysis"/>
    <property type="evidence" value="ECO:0007669"/>
    <property type="project" value="UniProtKB-KW"/>
</dbReference>
<organism evidence="7 8">
    <name type="scientific">Anoxybacter fermentans</name>
    <dbReference type="NCBI Taxonomy" id="1323375"/>
    <lineage>
        <taxon>Bacteria</taxon>
        <taxon>Bacillati</taxon>
        <taxon>Bacillota</taxon>
        <taxon>Clostridia</taxon>
        <taxon>Halanaerobiales</taxon>
        <taxon>Anoxybacter</taxon>
    </lineage>
</organism>
<dbReference type="SUPFAM" id="SSF82171">
    <property type="entry name" value="DPP6 N-terminal domain-like"/>
    <property type="match status" value="1"/>
</dbReference>
<evidence type="ECO:0000313" key="8">
    <source>
        <dbReference type="Proteomes" id="UP000267250"/>
    </source>
</evidence>
<keyword evidence="3" id="KW-0378">Hydrolase</keyword>
<keyword evidence="8" id="KW-1185">Reference proteome</keyword>
<keyword evidence="5" id="KW-0175">Coiled coil</keyword>
<dbReference type="Pfam" id="PF07676">
    <property type="entry name" value="PD40"/>
    <property type="match status" value="4"/>
</dbReference>
<dbReference type="FunFam" id="3.40.50.1820:FF:000028">
    <property type="entry name" value="S9 family peptidase"/>
    <property type="match status" value="1"/>
</dbReference>
<proteinExistence type="inferred from homology"/>
<evidence type="ECO:0000256" key="5">
    <source>
        <dbReference type="SAM" id="Coils"/>
    </source>
</evidence>
<protein>
    <recommendedName>
        <fullName evidence="6">Peptidase S9 prolyl oligopeptidase catalytic domain-containing protein</fullName>
    </recommendedName>
</protein>
<evidence type="ECO:0000256" key="4">
    <source>
        <dbReference type="ARBA" id="ARBA00022825"/>
    </source>
</evidence>